<keyword evidence="1 4" id="KW-0812">Transmembrane</keyword>
<keyword evidence="2 4" id="KW-1133">Transmembrane helix</keyword>
<dbReference type="Proteomes" id="UP001378242">
    <property type="component" value="Unassembled WGS sequence"/>
</dbReference>
<feature type="transmembrane region" description="Helical" evidence="4">
    <location>
        <begin position="253"/>
        <end position="272"/>
    </location>
</feature>
<feature type="domain" description="Major facilitator superfamily (MFS) profile" evidence="5">
    <location>
        <begin position="17"/>
        <end position="398"/>
    </location>
</feature>
<sequence length="406" mass="42491">MTPSDTSSSTPSDGISSALVMLFAFCCGAIVANVYYSQPIINMIAGDIGLSESSASLIVALTQGGYALGLLFLVPLGDLLENRRLLITTILISAASLVLAGLADAPSSFLLWSLLIGVSSVSVQILIPLAAHLSAEQSRGRVVGNIMSGLLLGILLARPASSLLADHFGWRCIFFVGAALMLLVGGVVWRVVPSRQPRHTSSYPALLKTLGKLLRDEPVLRRRSLYQGLMFAAFSLYWSAVPLELVNEHGFSQTQVALFALVGVLGAVAAPISGRLADAGHTSIATVGALVLASASFATGLMPMTLQVVALAVTGLLLDFAVQTNMVLGQRAIYSLDPESRGRLNAIYMTSIFVGGAIGSALTSLIYAHLGWNGIMAIGGALPLVALAWLLVSRSRSQDEASPTTD</sequence>
<feature type="transmembrane region" description="Helical" evidence="4">
    <location>
        <begin position="109"/>
        <end position="130"/>
    </location>
</feature>
<dbReference type="PANTHER" id="PTHR42910:SF1">
    <property type="entry name" value="MAJOR FACILITATOR SUPERFAMILY (MFS) PROFILE DOMAIN-CONTAINING PROTEIN"/>
    <property type="match status" value="1"/>
</dbReference>
<evidence type="ECO:0000256" key="2">
    <source>
        <dbReference type="ARBA" id="ARBA00022989"/>
    </source>
</evidence>
<feature type="transmembrane region" description="Helical" evidence="4">
    <location>
        <begin position="12"/>
        <end position="35"/>
    </location>
</feature>
<feature type="transmembrane region" description="Helical" evidence="4">
    <location>
        <begin position="173"/>
        <end position="192"/>
    </location>
</feature>
<feature type="transmembrane region" description="Helical" evidence="4">
    <location>
        <begin position="348"/>
        <end position="368"/>
    </location>
</feature>
<feature type="transmembrane region" description="Helical" evidence="4">
    <location>
        <begin position="85"/>
        <end position="103"/>
    </location>
</feature>
<name>A0ABU9GCZ4_COBMA</name>
<accession>A0ABU9GCZ4</accession>
<gene>
    <name evidence="6" type="ORF">V6243_01530</name>
</gene>
<dbReference type="Gene3D" id="1.20.1250.20">
    <property type="entry name" value="MFS general substrate transporter like domains"/>
    <property type="match status" value="1"/>
</dbReference>
<evidence type="ECO:0000256" key="1">
    <source>
        <dbReference type="ARBA" id="ARBA00022692"/>
    </source>
</evidence>
<organism evidence="6 7">
    <name type="scientific">Cobetia marina</name>
    <name type="common">Deleya marina</name>
    <dbReference type="NCBI Taxonomy" id="28258"/>
    <lineage>
        <taxon>Bacteria</taxon>
        <taxon>Pseudomonadati</taxon>
        <taxon>Pseudomonadota</taxon>
        <taxon>Gammaproteobacteria</taxon>
        <taxon>Oceanospirillales</taxon>
        <taxon>Halomonadaceae</taxon>
        <taxon>Cobetia</taxon>
    </lineage>
</organism>
<dbReference type="PROSITE" id="PS50850">
    <property type="entry name" value="MFS"/>
    <property type="match status" value="1"/>
</dbReference>
<feature type="transmembrane region" description="Helical" evidence="4">
    <location>
        <begin position="224"/>
        <end position="241"/>
    </location>
</feature>
<dbReference type="InterPro" id="IPR036259">
    <property type="entry name" value="MFS_trans_sf"/>
</dbReference>
<comment type="caution">
    <text evidence="6">The sequence shown here is derived from an EMBL/GenBank/DDBJ whole genome shotgun (WGS) entry which is preliminary data.</text>
</comment>
<evidence type="ECO:0000256" key="4">
    <source>
        <dbReference type="SAM" id="Phobius"/>
    </source>
</evidence>
<dbReference type="RefSeq" id="WP_271302570.1">
    <property type="nucleotide sequence ID" value="NZ_JBAKAP010000001.1"/>
</dbReference>
<evidence type="ECO:0000313" key="6">
    <source>
        <dbReference type="EMBL" id="MEL0615494.1"/>
    </source>
</evidence>
<dbReference type="InterPro" id="IPR011701">
    <property type="entry name" value="MFS"/>
</dbReference>
<keyword evidence="3 4" id="KW-0472">Membrane</keyword>
<feature type="transmembrane region" description="Helical" evidence="4">
    <location>
        <begin position="55"/>
        <end position="73"/>
    </location>
</feature>
<proteinExistence type="predicted"/>
<dbReference type="PANTHER" id="PTHR42910">
    <property type="entry name" value="TRANSPORTER SCO4007-RELATED"/>
    <property type="match status" value="1"/>
</dbReference>
<feature type="transmembrane region" description="Helical" evidence="4">
    <location>
        <begin position="308"/>
        <end position="328"/>
    </location>
</feature>
<evidence type="ECO:0000256" key="3">
    <source>
        <dbReference type="ARBA" id="ARBA00023136"/>
    </source>
</evidence>
<reference evidence="6 7" key="1">
    <citation type="submission" date="2024-02" db="EMBL/GenBank/DDBJ databases">
        <title>Bacteria isolated from the canopy kelp, Nereocystis luetkeana.</title>
        <authorList>
            <person name="Pfister C.A."/>
            <person name="Younker I.T."/>
            <person name="Light S.H."/>
        </authorList>
    </citation>
    <scope>NUCLEOTIDE SEQUENCE [LARGE SCALE GENOMIC DNA]</scope>
    <source>
        <strain evidence="6 7">TI.5.07</strain>
    </source>
</reference>
<feature type="transmembrane region" description="Helical" evidence="4">
    <location>
        <begin position="374"/>
        <end position="392"/>
    </location>
</feature>
<protein>
    <submittedName>
        <fullName evidence="6">MFS transporter</fullName>
    </submittedName>
</protein>
<dbReference type="EMBL" id="JBAKAP010000001">
    <property type="protein sequence ID" value="MEL0615494.1"/>
    <property type="molecule type" value="Genomic_DNA"/>
</dbReference>
<dbReference type="InterPro" id="IPR020846">
    <property type="entry name" value="MFS_dom"/>
</dbReference>
<dbReference type="Pfam" id="PF07690">
    <property type="entry name" value="MFS_1"/>
    <property type="match status" value="1"/>
</dbReference>
<dbReference type="CDD" id="cd17324">
    <property type="entry name" value="MFS_NepI_like"/>
    <property type="match status" value="1"/>
</dbReference>
<evidence type="ECO:0000259" key="5">
    <source>
        <dbReference type="PROSITE" id="PS50850"/>
    </source>
</evidence>
<dbReference type="SUPFAM" id="SSF103473">
    <property type="entry name" value="MFS general substrate transporter"/>
    <property type="match status" value="1"/>
</dbReference>
<feature type="transmembrane region" description="Helical" evidence="4">
    <location>
        <begin position="284"/>
        <end position="302"/>
    </location>
</feature>
<evidence type="ECO:0000313" key="7">
    <source>
        <dbReference type="Proteomes" id="UP001378242"/>
    </source>
</evidence>
<keyword evidence="7" id="KW-1185">Reference proteome</keyword>